<keyword evidence="2" id="KW-1185">Reference proteome</keyword>
<protein>
    <submittedName>
        <fullName evidence="1">Uncharacterized protein</fullName>
    </submittedName>
</protein>
<evidence type="ECO:0000313" key="2">
    <source>
        <dbReference type="Proteomes" id="UP001338309"/>
    </source>
</evidence>
<name>A0ABQ6PS75_9BACT</name>
<sequence>MVLSELKENRTILNAIDSILLFSGIQEIPFPTTSNPKLFQEFLSLKKQIKGEGESACLVYCRHHSEIIANSNTTDIKPYCEQHGIAYLTTLDIFCVAIAKGLMTESEANQLIVKITHNQESHVCCASIEEHRRLHFDPVKMNY</sequence>
<gene>
    <name evidence="1" type="ORF">Aconfl_34250</name>
</gene>
<reference evidence="1 2" key="1">
    <citation type="submission" date="2023-08" db="EMBL/GenBank/DDBJ databases">
        <title>Draft genome sequence of Algoriphagus confluentis.</title>
        <authorList>
            <person name="Takatani N."/>
            <person name="Hosokawa M."/>
            <person name="Sawabe T."/>
        </authorList>
    </citation>
    <scope>NUCLEOTIDE SEQUENCE [LARGE SCALE GENOMIC DNA]</scope>
    <source>
        <strain evidence="1 2">NBRC 111222</strain>
    </source>
</reference>
<dbReference type="EMBL" id="BTPD01000012">
    <property type="protein sequence ID" value="GMQ30782.1"/>
    <property type="molecule type" value="Genomic_DNA"/>
</dbReference>
<evidence type="ECO:0000313" key="1">
    <source>
        <dbReference type="EMBL" id="GMQ30782.1"/>
    </source>
</evidence>
<dbReference type="Proteomes" id="UP001338309">
    <property type="component" value="Unassembled WGS sequence"/>
</dbReference>
<organism evidence="1 2">
    <name type="scientific">Algoriphagus confluentis</name>
    <dbReference type="NCBI Taxonomy" id="1697556"/>
    <lineage>
        <taxon>Bacteria</taxon>
        <taxon>Pseudomonadati</taxon>
        <taxon>Bacteroidota</taxon>
        <taxon>Cytophagia</taxon>
        <taxon>Cytophagales</taxon>
        <taxon>Cyclobacteriaceae</taxon>
        <taxon>Algoriphagus</taxon>
    </lineage>
</organism>
<comment type="caution">
    <text evidence="1">The sequence shown here is derived from an EMBL/GenBank/DDBJ whole genome shotgun (WGS) entry which is preliminary data.</text>
</comment>
<proteinExistence type="predicted"/>
<accession>A0ABQ6PS75</accession>